<keyword evidence="1" id="KW-0560">Oxidoreductase</keyword>
<dbReference type="PANTHER" id="PTHR43625">
    <property type="entry name" value="AFLATOXIN B1 ALDEHYDE REDUCTASE"/>
    <property type="match status" value="1"/>
</dbReference>
<dbReference type="EMBL" id="CP003940">
    <property type="protein sequence ID" value="AFZ48494.1"/>
    <property type="molecule type" value="Genomic_DNA"/>
</dbReference>
<keyword evidence="4" id="KW-1185">Reference proteome</keyword>
<evidence type="ECO:0000256" key="1">
    <source>
        <dbReference type="ARBA" id="ARBA00023002"/>
    </source>
</evidence>
<accession>K9YNN4</accession>
<dbReference type="STRING" id="292563.Cyast_2551"/>
<dbReference type="InterPro" id="IPR023210">
    <property type="entry name" value="NADP_OxRdtase_dom"/>
</dbReference>
<organism evidence="3 4">
    <name type="scientific">Cyanobacterium stanieri (strain ATCC 29140 / PCC 7202)</name>
    <dbReference type="NCBI Taxonomy" id="292563"/>
    <lineage>
        <taxon>Bacteria</taxon>
        <taxon>Bacillati</taxon>
        <taxon>Cyanobacteriota</taxon>
        <taxon>Cyanophyceae</taxon>
        <taxon>Oscillatoriophycideae</taxon>
        <taxon>Chroococcales</taxon>
        <taxon>Geminocystaceae</taxon>
        <taxon>Cyanobacterium</taxon>
    </lineage>
</organism>
<dbReference type="GO" id="GO:0005737">
    <property type="term" value="C:cytoplasm"/>
    <property type="evidence" value="ECO:0007669"/>
    <property type="project" value="TreeGrafter"/>
</dbReference>
<dbReference type="SUPFAM" id="SSF51430">
    <property type="entry name" value="NAD(P)-linked oxidoreductase"/>
    <property type="match status" value="1"/>
</dbReference>
<dbReference type="Pfam" id="PF00248">
    <property type="entry name" value="Aldo_ket_red"/>
    <property type="match status" value="1"/>
</dbReference>
<dbReference type="eggNOG" id="COG0667">
    <property type="taxonomic scope" value="Bacteria"/>
</dbReference>
<proteinExistence type="predicted"/>
<dbReference type="InterPro" id="IPR036812">
    <property type="entry name" value="NAD(P)_OxRdtase_dom_sf"/>
</dbReference>
<gene>
    <name evidence="3" type="ordered locus">Cyast_2551</name>
</gene>
<reference evidence="4" key="1">
    <citation type="journal article" date="2013" name="Proc. Natl. Acad. Sci. U.S.A.">
        <title>Improving the coverage of the cyanobacterial phylum using diversity-driven genome sequencing.</title>
        <authorList>
            <person name="Shih P.M."/>
            <person name="Wu D."/>
            <person name="Latifi A."/>
            <person name="Axen S.D."/>
            <person name="Fewer D.P."/>
            <person name="Talla E."/>
            <person name="Calteau A."/>
            <person name="Cai F."/>
            <person name="Tandeau de Marsac N."/>
            <person name="Rippka R."/>
            <person name="Herdman M."/>
            <person name="Sivonen K."/>
            <person name="Coursin T."/>
            <person name="Laurent T."/>
            <person name="Goodwin L."/>
            <person name="Nolan M."/>
            <person name="Davenport K.W."/>
            <person name="Han C.S."/>
            <person name="Rubin E.M."/>
            <person name="Eisen J.A."/>
            <person name="Woyke T."/>
            <person name="Gugger M."/>
            <person name="Kerfeld C.A."/>
        </authorList>
    </citation>
    <scope>NUCLEOTIDE SEQUENCE [LARGE SCALE GENOMIC DNA]</scope>
    <source>
        <strain evidence="4">ATCC 29140 / PCC 7202</strain>
    </source>
</reference>
<dbReference type="Proteomes" id="UP000010483">
    <property type="component" value="Chromosome"/>
</dbReference>
<evidence type="ECO:0000313" key="3">
    <source>
        <dbReference type="EMBL" id="AFZ48494.1"/>
    </source>
</evidence>
<evidence type="ECO:0000313" key="4">
    <source>
        <dbReference type="Proteomes" id="UP000010483"/>
    </source>
</evidence>
<dbReference type="Gene3D" id="3.20.20.100">
    <property type="entry name" value="NADP-dependent oxidoreductase domain"/>
    <property type="match status" value="1"/>
</dbReference>
<dbReference type="KEGG" id="csn:Cyast_2551"/>
<dbReference type="BioCyc" id="CSTA292563:G1353-2554-MONOMER"/>
<feature type="domain" description="NADP-dependent oxidoreductase" evidence="2">
    <location>
        <begin position="32"/>
        <end position="330"/>
    </location>
</feature>
<dbReference type="HOGENOM" id="CLU_023205_2_3_3"/>
<dbReference type="PANTHER" id="PTHR43625:SF5">
    <property type="entry name" value="PYRIDOXAL REDUCTASE, CHLOROPLASTIC"/>
    <property type="match status" value="1"/>
</dbReference>
<dbReference type="CDD" id="cd19093">
    <property type="entry name" value="AKR_AtPLR-like"/>
    <property type="match status" value="1"/>
</dbReference>
<dbReference type="InterPro" id="IPR050791">
    <property type="entry name" value="Aldo-Keto_reductase"/>
</dbReference>
<dbReference type="AlphaFoldDB" id="K9YNN4"/>
<dbReference type="GO" id="GO:0016491">
    <property type="term" value="F:oxidoreductase activity"/>
    <property type="evidence" value="ECO:0007669"/>
    <property type="project" value="UniProtKB-KW"/>
</dbReference>
<evidence type="ECO:0000259" key="2">
    <source>
        <dbReference type="Pfam" id="PF00248"/>
    </source>
</evidence>
<sequence length="346" mass="38820">MYRFLICDEGGIRLTFVESRIKVADDLSLSAMGCGTWAWGNQFLWGYTPEMDGELQRVFNLMVSQGVTWFDTGDSYGTGKFSGRSESLLGRFVAAYEGEHRGDIAIATKLAVYPWRLTPQSMVKACEKSAQRLQKPVDLVQLHWPPTKYFPWQEKPLLEGLARLYHQGKIRAIGLSNYGPDNLLKAHQFFQAQGVKISTLQVQYSLLSTYAISELGLRDLCGELDIKIIAYSPLTLGLLTGKYGLDTPLPKGSRRFLFKQLLPSVQPLLERLRAIALNNGKTMAQVAINWCICQGTIPIPGAKNLKQAQENIGALGWRLSDQEVQELEEIALNLDKKMIQNIFQTT</sequence>
<name>K9YNN4_CYASC</name>
<protein>
    <submittedName>
        <fullName evidence="3">Aldo/keto reductase</fullName>
    </submittedName>
</protein>
<dbReference type="PATRIC" id="fig|292563.3.peg.2668"/>